<keyword evidence="8 20" id="KW-0418">Kinase</keyword>
<evidence type="ECO:0000256" key="6">
    <source>
        <dbReference type="ARBA" id="ARBA00022692"/>
    </source>
</evidence>
<keyword evidence="3" id="KW-1003">Cell membrane</keyword>
<dbReference type="PANTHER" id="PTHR34299">
    <property type="entry name" value="DIACYLGLYCEROL KINASE"/>
    <property type="match status" value="1"/>
</dbReference>
<name>A0A840C9Q9_9RHOB</name>
<evidence type="ECO:0000313" key="21">
    <source>
        <dbReference type="Proteomes" id="UP000585681"/>
    </source>
</evidence>
<accession>A0A840C9Q9</accession>
<feature type="binding site" evidence="17">
    <location>
        <position position="24"/>
    </location>
    <ligand>
        <name>ATP</name>
        <dbReference type="ChEBI" id="CHEBI:30616"/>
    </ligand>
</feature>
<evidence type="ECO:0000256" key="15">
    <source>
        <dbReference type="PIRSR" id="PIRSR600829-1"/>
    </source>
</evidence>
<dbReference type="GO" id="GO:0005524">
    <property type="term" value="F:ATP binding"/>
    <property type="evidence" value="ECO:0007669"/>
    <property type="project" value="UniProtKB-KW"/>
</dbReference>
<dbReference type="GO" id="GO:0005886">
    <property type="term" value="C:plasma membrane"/>
    <property type="evidence" value="ECO:0007669"/>
    <property type="project" value="UniProtKB-SubCell"/>
</dbReference>
<dbReference type="GO" id="GO:0046872">
    <property type="term" value="F:metal ion binding"/>
    <property type="evidence" value="ECO:0007669"/>
    <property type="project" value="UniProtKB-KW"/>
</dbReference>
<keyword evidence="10 19" id="KW-1133">Transmembrane helix</keyword>
<keyword evidence="4" id="KW-0444">Lipid biosynthesis</keyword>
<keyword evidence="11" id="KW-0443">Lipid metabolism</keyword>
<protein>
    <submittedName>
        <fullName evidence="20">Diacylglycerol kinase</fullName>
    </submittedName>
</protein>
<evidence type="ECO:0000256" key="8">
    <source>
        <dbReference type="ARBA" id="ARBA00022777"/>
    </source>
</evidence>
<reference evidence="20" key="1">
    <citation type="submission" date="2020-08" db="EMBL/GenBank/DDBJ databases">
        <title>Genomic Encyclopedia of Type Strains, Phase IV (KMG-IV): sequencing the most valuable type-strain genomes for metagenomic binning, comparative biology and taxonomic classification.</title>
        <authorList>
            <person name="Goeker M."/>
        </authorList>
    </citation>
    <scope>NUCLEOTIDE SEQUENCE [LARGE SCALE GENOMIC DNA]</scope>
    <source>
        <strain evidence="20">DSM 105040</strain>
    </source>
</reference>
<evidence type="ECO:0000256" key="19">
    <source>
        <dbReference type="SAM" id="Phobius"/>
    </source>
</evidence>
<evidence type="ECO:0000256" key="12">
    <source>
        <dbReference type="ARBA" id="ARBA00023136"/>
    </source>
</evidence>
<keyword evidence="18" id="KW-0460">Magnesium</keyword>
<evidence type="ECO:0000256" key="16">
    <source>
        <dbReference type="PIRSR" id="PIRSR600829-2"/>
    </source>
</evidence>
<dbReference type="GO" id="GO:0008654">
    <property type="term" value="P:phospholipid biosynthetic process"/>
    <property type="evidence" value="ECO:0007669"/>
    <property type="project" value="UniProtKB-KW"/>
</dbReference>
<comment type="subcellular location">
    <subcellularLocation>
        <location evidence="1">Cell membrane</location>
        <topology evidence="1">Multi-pass membrane protein</topology>
    </subcellularLocation>
</comment>
<dbReference type="Proteomes" id="UP000585681">
    <property type="component" value="Unassembled WGS sequence"/>
</dbReference>
<dbReference type="RefSeq" id="WP_037210945.1">
    <property type="nucleotide sequence ID" value="NZ_JACIEQ010000003.1"/>
</dbReference>
<evidence type="ECO:0000256" key="4">
    <source>
        <dbReference type="ARBA" id="ARBA00022516"/>
    </source>
</evidence>
<evidence type="ECO:0000256" key="10">
    <source>
        <dbReference type="ARBA" id="ARBA00022989"/>
    </source>
</evidence>
<feature type="active site" description="Proton acceptor" evidence="15">
    <location>
        <position position="65"/>
    </location>
</feature>
<sequence>MKNQSFHCRAGFALLGLRTAWRRERSFRAQTVCAALAIIALIVTGAQTVWWALFLVTISVVLALELVNSALEALIDHLHPDTHPEVGVVKDIAAAAVLVASLGALAVGALFVFALIAG</sequence>
<dbReference type="InterPro" id="IPR036945">
    <property type="entry name" value="DAGK_sf"/>
</dbReference>
<dbReference type="CDD" id="cd14263">
    <property type="entry name" value="DAGK_IM_like"/>
    <property type="match status" value="1"/>
</dbReference>
<proteinExistence type="inferred from homology"/>
<keyword evidence="21" id="KW-1185">Reference proteome</keyword>
<dbReference type="PANTHER" id="PTHR34299:SF1">
    <property type="entry name" value="DIACYLGLYCEROL KINASE"/>
    <property type="match status" value="1"/>
</dbReference>
<feature type="binding site" evidence="18">
    <location>
        <position position="72"/>
    </location>
    <ligand>
        <name>a divalent metal cation</name>
        <dbReference type="ChEBI" id="CHEBI:60240"/>
    </ligand>
</feature>
<feature type="binding site" evidence="17">
    <location>
        <begin position="90"/>
        <end position="91"/>
    </location>
    <ligand>
        <name>ATP</name>
        <dbReference type="ChEBI" id="CHEBI:30616"/>
    </ligand>
</feature>
<dbReference type="GO" id="GO:0016301">
    <property type="term" value="F:kinase activity"/>
    <property type="evidence" value="ECO:0007669"/>
    <property type="project" value="UniProtKB-KW"/>
</dbReference>
<evidence type="ECO:0000256" key="1">
    <source>
        <dbReference type="ARBA" id="ARBA00004651"/>
    </source>
</evidence>
<feature type="binding site" evidence="18">
    <location>
        <position position="24"/>
    </location>
    <ligand>
        <name>a divalent metal cation</name>
        <dbReference type="ChEBI" id="CHEBI:60240"/>
    </ligand>
</feature>
<gene>
    <name evidence="20" type="ORF">GGR17_002540</name>
</gene>
<feature type="binding site" evidence="16">
    <location>
        <position position="65"/>
    </location>
    <ligand>
        <name>substrate</name>
    </ligand>
</feature>
<keyword evidence="9 17" id="KW-0067">ATP-binding</keyword>
<keyword evidence="13" id="KW-0594">Phospholipid biosynthesis</keyword>
<feature type="transmembrane region" description="Helical" evidence="19">
    <location>
        <begin position="27"/>
        <end position="43"/>
    </location>
</feature>
<evidence type="ECO:0000256" key="9">
    <source>
        <dbReference type="ARBA" id="ARBA00022840"/>
    </source>
</evidence>
<evidence type="ECO:0000256" key="14">
    <source>
        <dbReference type="ARBA" id="ARBA00023264"/>
    </source>
</evidence>
<feature type="binding site" evidence="17">
    <location>
        <position position="72"/>
    </location>
    <ligand>
        <name>ATP</name>
        <dbReference type="ChEBI" id="CHEBI:30616"/>
    </ligand>
</feature>
<dbReference type="Gene3D" id="1.10.287.3610">
    <property type="match status" value="1"/>
</dbReference>
<dbReference type="AlphaFoldDB" id="A0A840C9Q9"/>
<evidence type="ECO:0000256" key="5">
    <source>
        <dbReference type="ARBA" id="ARBA00022679"/>
    </source>
</evidence>
<dbReference type="Pfam" id="PF01219">
    <property type="entry name" value="DAGK_prokar"/>
    <property type="match status" value="1"/>
</dbReference>
<feature type="binding site" evidence="16">
    <location>
        <begin position="18"/>
        <end position="21"/>
    </location>
    <ligand>
        <name>substrate</name>
    </ligand>
</feature>
<keyword evidence="5" id="KW-0808">Transferase</keyword>
<dbReference type="InterPro" id="IPR000829">
    <property type="entry name" value="DAGK"/>
</dbReference>
<evidence type="ECO:0000256" key="17">
    <source>
        <dbReference type="PIRSR" id="PIRSR600829-3"/>
    </source>
</evidence>
<organism evidence="20 21">
    <name type="scientific">Actibacterium naphthalenivorans</name>
    <dbReference type="NCBI Taxonomy" id="1614693"/>
    <lineage>
        <taxon>Bacteria</taxon>
        <taxon>Pseudomonadati</taxon>
        <taxon>Pseudomonadota</taxon>
        <taxon>Alphaproteobacteria</taxon>
        <taxon>Rhodobacterales</taxon>
        <taxon>Roseobacteraceae</taxon>
        <taxon>Actibacterium</taxon>
    </lineage>
</organism>
<evidence type="ECO:0000256" key="2">
    <source>
        <dbReference type="ARBA" id="ARBA00005967"/>
    </source>
</evidence>
<keyword evidence="18" id="KW-0479">Metal-binding</keyword>
<dbReference type="EMBL" id="JACIEQ010000003">
    <property type="protein sequence ID" value="MBB4022721.1"/>
    <property type="molecule type" value="Genomic_DNA"/>
</dbReference>
<evidence type="ECO:0000256" key="18">
    <source>
        <dbReference type="PIRSR" id="PIRSR600829-4"/>
    </source>
</evidence>
<keyword evidence="12 19" id="KW-0472">Membrane</keyword>
<feature type="transmembrane region" description="Helical" evidence="19">
    <location>
        <begin position="92"/>
        <end position="117"/>
    </location>
</feature>
<evidence type="ECO:0000256" key="3">
    <source>
        <dbReference type="ARBA" id="ARBA00022475"/>
    </source>
</evidence>
<evidence type="ECO:0000256" key="13">
    <source>
        <dbReference type="ARBA" id="ARBA00023209"/>
    </source>
</evidence>
<keyword evidence="7 17" id="KW-0547">Nucleotide-binding</keyword>
<evidence type="ECO:0000256" key="7">
    <source>
        <dbReference type="ARBA" id="ARBA00022741"/>
    </source>
</evidence>
<keyword evidence="6 19" id="KW-0812">Transmembrane</keyword>
<evidence type="ECO:0000256" key="11">
    <source>
        <dbReference type="ARBA" id="ARBA00023098"/>
    </source>
</evidence>
<comment type="similarity">
    <text evidence="2">Belongs to the bacterial diacylglycerol kinase family.</text>
</comment>
<comment type="caution">
    <text evidence="20">The sequence shown here is derived from an EMBL/GenBank/DDBJ whole genome shotgun (WGS) entry which is preliminary data.</text>
</comment>
<comment type="cofactor">
    <cofactor evidence="18">
        <name>Mg(2+)</name>
        <dbReference type="ChEBI" id="CHEBI:18420"/>
    </cofactor>
    <text evidence="18">Mn(2+), Zn(2+), Cd(2+) and Co(2+) support activity to lesser extents.</text>
</comment>
<keyword evidence="14" id="KW-1208">Phospholipid metabolism</keyword>
<evidence type="ECO:0000313" key="20">
    <source>
        <dbReference type="EMBL" id="MBB4022721.1"/>
    </source>
</evidence>